<dbReference type="EMBL" id="OCPC01000005">
    <property type="protein sequence ID" value="SOE18434.1"/>
    <property type="molecule type" value="Genomic_DNA"/>
</dbReference>
<name>A0A286IGH9_9HYPH</name>
<dbReference type="RefSeq" id="WP_280176273.1">
    <property type="nucleotide sequence ID" value="NZ_OCPC01000005.1"/>
</dbReference>
<keyword evidence="2" id="KW-1185">Reference proteome</keyword>
<proteinExistence type="predicted"/>
<protein>
    <submittedName>
        <fullName evidence="1">Uncharacterized protein</fullName>
    </submittedName>
</protein>
<evidence type="ECO:0000313" key="1">
    <source>
        <dbReference type="EMBL" id="SOE18434.1"/>
    </source>
</evidence>
<dbReference type="Proteomes" id="UP000219465">
    <property type="component" value="Unassembled WGS sequence"/>
</dbReference>
<accession>A0A286IGH9</accession>
<organism evidence="1 2">
    <name type="scientific">Hoeflea halophila</name>
    <dbReference type="NCBI Taxonomy" id="714899"/>
    <lineage>
        <taxon>Bacteria</taxon>
        <taxon>Pseudomonadati</taxon>
        <taxon>Pseudomonadota</taxon>
        <taxon>Alphaproteobacteria</taxon>
        <taxon>Hyphomicrobiales</taxon>
        <taxon>Rhizobiaceae</taxon>
        <taxon>Hoeflea</taxon>
    </lineage>
</organism>
<sequence>MKAFLLSIVVLLLIVAGARFGLKPLLETPSAVAYSTDNVRLD</sequence>
<gene>
    <name evidence="1" type="ORF">SAMN05877838_3358</name>
</gene>
<evidence type="ECO:0000313" key="2">
    <source>
        <dbReference type="Proteomes" id="UP000219465"/>
    </source>
</evidence>
<dbReference type="AlphaFoldDB" id="A0A286IGH9"/>
<reference evidence="2" key="1">
    <citation type="submission" date="2017-08" db="EMBL/GenBank/DDBJ databases">
        <authorList>
            <person name="Varghese N."/>
            <person name="Submissions S."/>
        </authorList>
    </citation>
    <scope>NUCLEOTIDE SEQUENCE [LARGE SCALE GENOMIC DNA]</scope>
    <source>
        <strain evidence="2">KCTC 23107</strain>
    </source>
</reference>